<dbReference type="EMBL" id="LSTO01000006">
    <property type="protein sequence ID" value="OWW18420.1"/>
    <property type="molecule type" value="Genomic_DNA"/>
</dbReference>
<evidence type="ECO:0000313" key="3">
    <source>
        <dbReference type="Proteomes" id="UP000197535"/>
    </source>
</evidence>
<dbReference type="EMBL" id="LSTO01000001">
    <property type="protein sequence ID" value="OWW19384.1"/>
    <property type="molecule type" value="Genomic_DNA"/>
</dbReference>
<evidence type="ECO:0000313" key="2">
    <source>
        <dbReference type="EMBL" id="OWW19384.1"/>
    </source>
</evidence>
<protein>
    <recommendedName>
        <fullName evidence="4">DNA packaging Nu1</fullName>
    </recommendedName>
</protein>
<sequence>MVGISQPAVSALVAKGVLKNGDPAGAWLHSYCANLREQAAGRASEGGLDLVQERARLAKEQADKFAMVNAQTRKELAPISLIELVLANMARQVAGVLEALPIQIKRAAKNLSSEDLRLITDEIAKARNMAAALKLDWDEIDGLVGNSASD</sequence>
<dbReference type="AlphaFoldDB" id="A0A254T9S7"/>
<keyword evidence="3" id="KW-1185">Reference proteome</keyword>
<gene>
    <name evidence="1" type="ORF">AYR66_01055</name>
    <name evidence="2" type="ORF">AYR66_07540</name>
</gene>
<evidence type="ECO:0000313" key="1">
    <source>
        <dbReference type="EMBL" id="OWW18420.1"/>
    </source>
</evidence>
<dbReference type="InterPro" id="IPR010906">
    <property type="entry name" value="Phage_lambda_Nu1_terminase-ssu"/>
</dbReference>
<dbReference type="Proteomes" id="UP000197535">
    <property type="component" value="Unassembled WGS sequence"/>
</dbReference>
<proteinExistence type="predicted"/>
<organism evidence="2 3">
    <name type="scientific">Noviherbaspirillum denitrificans</name>
    <dbReference type="NCBI Taxonomy" id="1968433"/>
    <lineage>
        <taxon>Bacteria</taxon>
        <taxon>Pseudomonadati</taxon>
        <taxon>Pseudomonadota</taxon>
        <taxon>Betaproteobacteria</taxon>
        <taxon>Burkholderiales</taxon>
        <taxon>Oxalobacteraceae</taxon>
        <taxon>Noviherbaspirillum</taxon>
    </lineage>
</organism>
<name>A0A254T9S7_9BURK</name>
<dbReference type="Pfam" id="PF07471">
    <property type="entry name" value="Phage_Nu1"/>
    <property type="match status" value="1"/>
</dbReference>
<evidence type="ECO:0008006" key="4">
    <source>
        <dbReference type="Google" id="ProtNLM"/>
    </source>
</evidence>
<comment type="caution">
    <text evidence="2">The sequence shown here is derived from an EMBL/GenBank/DDBJ whole genome shotgun (WGS) entry which is preliminary data.</text>
</comment>
<accession>A0A254T9S7</accession>
<reference evidence="2 3" key="1">
    <citation type="submission" date="2016-02" db="EMBL/GenBank/DDBJ databases">
        <authorList>
            <person name="Wen L."/>
            <person name="He K."/>
            <person name="Yang H."/>
        </authorList>
    </citation>
    <scope>NUCLEOTIDE SEQUENCE [LARGE SCALE GENOMIC DNA]</scope>
    <source>
        <strain evidence="2 3">TSA40</strain>
    </source>
</reference>